<dbReference type="OrthoDB" id="66620at2759"/>
<dbReference type="PANTHER" id="PTHR48041:SF139">
    <property type="entry name" value="PROTEIN SCARLET"/>
    <property type="match status" value="1"/>
</dbReference>
<dbReference type="InterPro" id="IPR003439">
    <property type="entry name" value="ABC_transporter-like_ATP-bd"/>
</dbReference>
<dbReference type="GO" id="GO:0005524">
    <property type="term" value="F:ATP binding"/>
    <property type="evidence" value="ECO:0007669"/>
    <property type="project" value="UniProtKB-KW"/>
</dbReference>
<evidence type="ECO:0000256" key="1">
    <source>
        <dbReference type="ARBA" id="ARBA00004141"/>
    </source>
</evidence>
<comment type="caution">
    <text evidence="11">The sequence shown here is derived from an EMBL/GenBank/DDBJ whole genome shotgun (WGS) entry which is preliminary data.</text>
</comment>
<dbReference type="Pfam" id="PF01061">
    <property type="entry name" value="ABC2_membrane"/>
    <property type="match status" value="1"/>
</dbReference>
<evidence type="ECO:0000259" key="10">
    <source>
        <dbReference type="PROSITE" id="PS50893"/>
    </source>
</evidence>
<dbReference type="PANTHER" id="PTHR48041">
    <property type="entry name" value="ABC TRANSPORTER G FAMILY MEMBER 28"/>
    <property type="match status" value="1"/>
</dbReference>
<dbReference type="GO" id="GO:0016020">
    <property type="term" value="C:membrane"/>
    <property type="evidence" value="ECO:0007669"/>
    <property type="project" value="UniProtKB-SubCell"/>
</dbReference>
<feature type="transmembrane region" description="Helical" evidence="9">
    <location>
        <begin position="488"/>
        <end position="508"/>
    </location>
</feature>
<feature type="transmembrane region" description="Helical" evidence="9">
    <location>
        <begin position="556"/>
        <end position="578"/>
    </location>
</feature>
<dbReference type="Pfam" id="PF00005">
    <property type="entry name" value="ABC_tran"/>
    <property type="match status" value="1"/>
</dbReference>
<evidence type="ECO:0000313" key="12">
    <source>
        <dbReference type="Proteomes" id="UP000241890"/>
    </source>
</evidence>
<evidence type="ECO:0000256" key="2">
    <source>
        <dbReference type="ARBA" id="ARBA00022448"/>
    </source>
</evidence>
<evidence type="ECO:0000256" key="3">
    <source>
        <dbReference type="ARBA" id="ARBA00022692"/>
    </source>
</evidence>
<dbReference type="SUPFAM" id="SSF52540">
    <property type="entry name" value="P-loop containing nucleoside triphosphate hydrolases"/>
    <property type="match status" value="1"/>
</dbReference>
<dbReference type="InterPro" id="IPR027417">
    <property type="entry name" value="P-loop_NTPase"/>
</dbReference>
<protein>
    <submittedName>
        <fullName evidence="11">ABC transporter G family member 27</fullName>
    </submittedName>
</protein>
<dbReference type="InParanoid" id="A0A2R5GHY5"/>
<accession>A0A2R5GHY5</accession>
<keyword evidence="3 9" id="KW-0812">Transmembrane</keyword>
<dbReference type="GO" id="GO:0140359">
    <property type="term" value="F:ABC-type transporter activity"/>
    <property type="evidence" value="ECO:0007669"/>
    <property type="project" value="InterPro"/>
</dbReference>
<name>A0A2R5GHY5_9STRA</name>
<evidence type="ECO:0000313" key="11">
    <source>
        <dbReference type="EMBL" id="GBG30506.1"/>
    </source>
</evidence>
<evidence type="ECO:0000256" key="7">
    <source>
        <dbReference type="ARBA" id="ARBA00023136"/>
    </source>
</evidence>
<keyword evidence="12" id="KW-1185">Reference proteome</keyword>
<dbReference type="PROSITE" id="PS00211">
    <property type="entry name" value="ABC_TRANSPORTER_1"/>
    <property type="match status" value="1"/>
</dbReference>
<feature type="transmembrane region" description="Helical" evidence="9">
    <location>
        <begin position="439"/>
        <end position="460"/>
    </location>
</feature>
<evidence type="ECO:0000256" key="4">
    <source>
        <dbReference type="ARBA" id="ARBA00022741"/>
    </source>
</evidence>
<dbReference type="Gene3D" id="3.40.50.300">
    <property type="entry name" value="P-loop containing nucleotide triphosphate hydrolases"/>
    <property type="match status" value="1"/>
</dbReference>
<keyword evidence="7 9" id="KW-0472">Membrane</keyword>
<evidence type="ECO:0000256" key="8">
    <source>
        <dbReference type="SAM" id="MobiDB-lite"/>
    </source>
</evidence>
<evidence type="ECO:0000256" key="5">
    <source>
        <dbReference type="ARBA" id="ARBA00022840"/>
    </source>
</evidence>
<dbReference type="Proteomes" id="UP000241890">
    <property type="component" value="Unassembled WGS sequence"/>
</dbReference>
<dbReference type="EMBL" id="BEYU01000077">
    <property type="protein sequence ID" value="GBG30506.1"/>
    <property type="molecule type" value="Genomic_DNA"/>
</dbReference>
<dbReference type="Pfam" id="PF19055">
    <property type="entry name" value="ABC2_membrane_7"/>
    <property type="match status" value="1"/>
</dbReference>
<dbReference type="AlphaFoldDB" id="A0A2R5GHY5"/>
<dbReference type="SMART" id="SM00382">
    <property type="entry name" value="AAA"/>
    <property type="match status" value="1"/>
</dbReference>
<keyword evidence="6 9" id="KW-1133">Transmembrane helix</keyword>
<dbReference type="InterPro" id="IPR003593">
    <property type="entry name" value="AAA+_ATPase"/>
</dbReference>
<dbReference type="InterPro" id="IPR013525">
    <property type="entry name" value="ABC2_TM"/>
</dbReference>
<gene>
    <name evidence="11" type="ORF">FCC1311_067262</name>
</gene>
<dbReference type="InterPro" id="IPR017871">
    <property type="entry name" value="ABC_transporter-like_CS"/>
</dbReference>
<proteinExistence type="predicted"/>
<dbReference type="InterPro" id="IPR043926">
    <property type="entry name" value="ABCG_dom"/>
</dbReference>
<feature type="transmembrane region" description="Helical" evidence="9">
    <location>
        <begin position="514"/>
        <end position="535"/>
    </location>
</feature>
<keyword evidence="2" id="KW-0813">Transport</keyword>
<feature type="transmembrane region" description="Helical" evidence="9">
    <location>
        <begin position="627"/>
        <end position="645"/>
    </location>
</feature>
<reference evidence="11 12" key="1">
    <citation type="submission" date="2017-12" db="EMBL/GenBank/DDBJ databases">
        <title>Sequencing, de novo assembly and annotation of complete genome of a new Thraustochytrid species, strain FCC1311.</title>
        <authorList>
            <person name="Sedici K."/>
            <person name="Godart F."/>
            <person name="Aiese Cigliano R."/>
            <person name="Sanseverino W."/>
            <person name="Barakat M."/>
            <person name="Ortet P."/>
            <person name="Marechal E."/>
            <person name="Cagnac O."/>
            <person name="Amato A."/>
        </authorList>
    </citation>
    <scope>NUCLEOTIDE SEQUENCE [LARGE SCALE GENOMIC DNA]</scope>
</reference>
<organism evidence="11 12">
    <name type="scientific">Hondaea fermentalgiana</name>
    <dbReference type="NCBI Taxonomy" id="2315210"/>
    <lineage>
        <taxon>Eukaryota</taxon>
        <taxon>Sar</taxon>
        <taxon>Stramenopiles</taxon>
        <taxon>Bigyra</taxon>
        <taxon>Labyrinthulomycetes</taxon>
        <taxon>Thraustochytrida</taxon>
        <taxon>Thraustochytriidae</taxon>
        <taxon>Hondaea</taxon>
    </lineage>
</organism>
<feature type="region of interest" description="Disordered" evidence="8">
    <location>
        <begin position="1"/>
        <end position="46"/>
    </location>
</feature>
<dbReference type="InterPro" id="IPR050352">
    <property type="entry name" value="ABCG_transporters"/>
</dbReference>
<evidence type="ECO:0000256" key="6">
    <source>
        <dbReference type="ARBA" id="ARBA00022989"/>
    </source>
</evidence>
<dbReference type="PROSITE" id="PS50893">
    <property type="entry name" value="ABC_TRANSPORTER_2"/>
    <property type="match status" value="1"/>
</dbReference>
<feature type="domain" description="ABC transporter" evidence="10">
    <location>
        <begin position="72"/>
        <end position="314"/>
    </location>
</feature>
<keyword evidence="4" id="KW-0547">Nucleotide-binding</keyword>
<keyword evidence="5" id="KW-0067">ATP-binding</keyword>
<dbReference type="GO" id="GO:0016887">
    <property type="term" value="F:ATP hydrolysis activity"/>
    <property type="evidence" value="ECO:0007669"/>
    <property type="project" value="InterPro"/>
</dbReference>
<feature type="transmembrane region" description="Helical" evidence="9">
    <location>
        <begin position="406"/>
        <end position="424"/>
    </location>
</feature>
<sequence length="656" mass="73070">MLGIKPESEGEEAAQTTTTTSTTNMPAEEERAESSASGETVDLEKGDTEAAVAEEVQQMPRQTTTSFPEFMMELRDMNRDVKIKKGMCKYADKRILYGINARFVSGELCALMGPSGAGKSSLLATLQNGNEAMFLNGQPLPKQYSQMVCVIPQADILFPALTPRQALRYSAVLKLPESTSSEEVEAVVDRLIKDLALNKCKDTPVGDENRRGVSGGERKRVSIGTELVTNPSILLVDEPSSGLDSTTAEGVVELLRRLAKENGQMVICTIHQPSYKLFTSFDKLLMLHHGRVVYNGQAQQPLHDYFNSIGFKSPAFENPLDYYMRELQARDEEDLQFFADKWAALDDATRENLDTSKHNKVAGAGVSAEQLESITAKNGWWHQFTTLYKRFFEDTVRDKEKFLQMFFMKLAIGALLGVVFINQARKDSVSSAFTSTSPLFFLVISAVFDTAFASILVIPLTRPLLVREFRNGAYTVSALFTAQVINNLLFDMLSSVAYSVAVPIVGLYPSARQYFLYLFGTMLITAFGSALGLMLGSTSKNVQDAQSKMIPVVMPLLLFCGFLIPYSEIPYYFTWLYWLSPFQYALSGLLIVEFEPRTLVQADGSTISGEEYLQLQELDADDLWQKFGILIALDAFVYIISYISIRMSIHKQAKST</sequence>
<comment type="subcellular location">
    <subcellularLocation>
        <location evidence="1">Membrane</location>
        <topology evidence="1">Multi-pass membrane protein</topology>
    </subcellularLocation>
</comment>
<evidence type="ECO:0000256" key="9">
    <source>
        <dbReference type="SAM" id="Phobius"/>
    </source>
</evidence>